<dbReference type="EMBL" id="JAJKFW010000025">
    <property type="protein sequence ID" value="MCC9643907.1"/>
    <property type="molecule type" value="Genomic_DNA"/>
</dbReference>
<proteinExistence type="predicted"/>
<dbReference type="Proteomes" id="UP001430306">
    <property type="component" value="Unassembled WGS sequence"/>
</dbReference>
<evidence type="ECO:0000313" key="3">
    <source>
        <dbReference type="Proteomes" id="UP001430306"/>
    </source>
</evidence>
<organism evidence="2 3">
    <name type="scientific">Rhodopirellula halodulae</name>
    <dbReference type="NCBI Taxonomy" id="2894198"/>
    <lineage>
        <taxon>Bacteria</taxon>
        <taxon>Pseudomonadati</taxon>
        <taxon>Planctomycetota</taxon>
        <taxon>Planctomycetia</taxon>
        <taxon>Pirellulales</taxon>
        <taxon>Pirellulaceae</taxon>
        <taxon>Rhodopirellula</taxon>
    </lineage>
</organism>
<reference evidence="2" key="1">
    <citation type="submission" date="2021-11" db="EMBL/GenBank/DDBJ databases">
        <title>Genome sequence.</title>
        <authorList>
            <person name="Sun Q."/>
        </authorList>
    </citation>
    <scope>NUCLEOTIDE SEQUENCE</scope>
    <source>
        <strain evidence="2">JC740</strain>
    </source>
</reference>
<sequence>MKERRGRRKWASGGVAQFVCVMTMLVVGTSPVDFVWASEVIQEQTEGPIQSRLLVSESEAFIAEPVHVELEVIAPRELQIVFPELGDRLGPWEILSRSTLMDLPHSQGRRWLLRLELETLEMGSIEVPTLEVQAFPRSLEPDEFDRDVDWDQARLLTTEPVQVDIQSLLSPDADPTKPEPIAGGMDIPAKTPAKQSHVFAMVALGGGMLFMAILAAFAIVKMKRRRENDWRRWAKRQVIDLKSDLEAGTISPSDALLSLSRMVRETIAWQMGTQAAVDSETAVSWLHECRDEQTKSWEHWFQRSDEVAFAGAEATGEEVDTWVSEVLQWLPMLSSPDDRSLVEASK</sequence>
<feature type="transmembrane region" description="Helical" evidence="1">
    <location>
        <begin position="198"/>
        <end position="220"/>
    </location>
</feature>
<keyword evidence="1" id="KW-1133">Transmembrane helix</keyword>
<keyword evidence="1" id="KW-0812">Transmembrane</keyword>
<comment type="caution">
    <text evidence="2">The sequence shown here is derived from an EMBL/GenBank/DDBJ whole genome shotgun (WGS) entry which is preliminary data.</text>
</comment>
<name>A0ABS8NK40_9BACT</name>
<evidence type="ECO:0000313" key="2">
    <source>
        <dbReference type="EMBL" id="MCC9643907.1"/>
    </source>
</evidence>
<gene>
    <name evidence="2" type="ORF">LOC71_16600</name>
</gene>
<evidence type="ECO:0000256" key="1">
    <source>
        <dbReference type="SAM" id="Phobius"/>
    </source>
</evidence>
<evidence type="ECO:0008006" key="4">
    <source>
        <dbReference type="Google" id="ProtNLM"/>
    </source>
</evidence>
<accession>A0ABS8NK40</accession>
<protein>
    <recommendedName>
        <fullName evidence="4">Protein BatD</fullName>
    </recommendedName>
</protein>
<dbReference type="RefSeq" id="WP_230274887.1">
    <property type="nucleotide sequence ID" value="NZ_JAJKFW010000025.1"/>
</dbReference>
<keyword evidence="1" id="KW-0472">Membrane</keyword>
<keyword evidence="3" id="KW-1185">Reference proteome</keyword>